<dbReference type="AlphaFoldDB" id="A0A8H4VN87"/>
<reference evidence="1 2" key="1">
    <citation type="submission" date="2020-03" db="EMBL/GenBank/DDBJ databases">
        <title>Draft Genome Sequence of Cudoniella acicularis.</title>
        <authorList>
            <person name="Buettner E."/>
            <person name="Kellner H."/>
        </authorList>
    </citation>
    <scope>NUCLEOTIDE SEQUENCE [LARGE SCALE GENOMIC DNA]</scope>
    <source>
        <strain evidence="1 2">DSM 108380</strain>
    </source>
</reference>
<dbReference type="Proteomes" id="UP000566819">
    <property type="component" value="Unassembled WGS sequence"/>
</dbReference>
<evidence type="ECO:0000313" key="1">
    <source>
        <dbReference type="EMBL" id="KAF4616198.1"/>
    </source>
</evidence>
<name>A0A8H4VN87_9HELO</name>
<proteinExistence type="predicted"/>
<organism evidence="1 2">
    <name type="scientific">Cudoniella acicularis</name>
    <dbReference type="NCBI Taxonomy" id="354080"/>
    <lineage>
        <taxon>Eukaryota</taxon>
        <taxon>Fungi</taxon>
        <taxon>Dikarya</taxon>
        <taxon>Ascomycota</taxon>
        <taxon>Pezizomycotina</taxon>
        <taxon>Leotiomycetes</taxon>
        <taxon>Helotiales</taxon>
        <taxon>Tricladiaceae</taxon>
        <taxon>Cudoniella</taxon>
    </lineage>
</organism>
<dbReference type="InterPro" id="IPR029058">
    <property type="entry name" value="AB_hydrolase_fold"/>
</dbReference>
<dbReference type="OrthoDB" id="2363873at2759"/>
<dbReference type="Gene3D" id="3.40.50.1820">
    <property type="entry name" value="alpha/beta hydrolase"/>
    <property type="match status" value="1"/>
</dbReference>
<sequence>MKYILDQLENIESSIPALNGRLDRTCIAVAGHSMGGNTASMLLGARLTDPNNGTVYDMTEPRIKAGVLLTPPGNGGADLSPFAFENYTFFRHPSFKEMQTQRW</sequence>
<protein>
    <submittedName>
        <fullName evidence="1">Uncharacterized protein</fullName>
    </submittedName>
</protein>
<accession>A0A8H4VN87</accession>
<comment type="caution">
    <text evidence="1">The sequence shown here is derived from an EMBL/GenBank/DDBJ whole genome shotgun (WGS) entry which is preliminary data.</text>
</comment>
<dbReference type="EMBL" id="JAAMPI010002262">
    <property type="protein sequence ID" value="KAF4616198.1"/>
    <property type="molecule type" value="Genomic_DNA"/>
</dbReference>
<dbReference type="SUPFAM" id="SSF53474">
    <property type="entry name" value="alpha/beta-Hydrolases"/>
    <property type="match status" value="1"/>
</dbReference>
<gene>
    <name evidence="1" type="ORF">G7Y89_g15209</name>
</gene>
<evidence type="ECO:0000313" key="2">
    <source>
        <dbReference type="Proteomes" id="UP000566819"/>
    </source>
</evidence>
<keyword evidence="2" id="KW-1185">Reference proteome</keyword>